<evidence type="ECO:0008006" key="3">
    <source>
        <dbReference type="Google" id="ProtNLM"/>
    </source>
</evidence>
<keyword evidence="2" id="KW-1185">Reference proteome</keyword>
<organism evidence="1 2">
    <name type="scientific">Pontibacter populi</name>
    <dbReference type="NCBI Taxonomy" id="890055"/>
    <lineage>
        <taxon>Bacteria</taxon>
        <taxon>Pseudomonadati</taxon>
        <taxon>Bacteroidota</taxon>
        <taxon>Cytophagia</taxon>
        <taxon>Cytophagales</taxon>
        <taxon>Hymenobacteraceae</taxon>
        <taxon>Pontibacter</taxon>
    </lineage>
</organism>
<protein>
    <recommendedName>
        <fullName evidence="3">DUF4384 domain-containing protein</fullName>
    </recommendedName>
</protein>
<evidence type="ECO:0000313" key="2">
    <source>
        <dbReference type="Proteomes" id="UP001476807"/>
    </source>
</evidence>
<dbReference type="Proteomes" id="UP001476807">
    <property type="component" value="Unassembled WGS sequence"/>
</dbReference>
<comment type="caution">
    <text evidence="1">The sequence shown here is derived from an EMBL/GenBank/DDBJ whole genome shotgun (WGS) entry which is preliminary data.</text>
</comment>
<name>A0ABV1RYP2_9BACT</name>
<reference evidence="1 2" key="1">
    <citation type="submission" date="2024-06" db="EMBL/GenBank/DDBJ databases">
        <title>Pontibacter populi HYL7-15.</title>
        <authorList>
            <person name="Kim M.K."/>
        </authorList>
    </citation>
    <scope>NUCLEOTIDE SEQUENCE [LARGE SCALE GENOMIC DNA]</scope>
    <source>
        <strain evidence="1 2">HYL7-15</strain>
    </source>
</reference>
<evidence type="ECO:0000313" key="1">
    <source>
        <dbReference type="EMBL" id="MER2999301.1"/>
    </source>
</evidence>
<accession>A0ABV1RYP2</accession>
<dbReference type="EMBL" id="JBEOKT010000021">
    <property type="protein sequence ID" value="MER2999301.1"/>
    <property type="molecule type" value="Genomic_DNA"/>
</dbReference>
<dbReference type="RefSeq" id="WP_350414020.1">
    <property type="nucleotide sequence ID" value="NZ_JBEOKT010000021.1"/>
</dbReference>
<sequence length="212" mass="23896">MGLKDLINKVKKEAAVLTGDATKDKQYSNQNSYQDEASAREAFERSRQKLFDVNRWSELPGINSTFELFSETGVKLTQPVDKPGYYIRIELPGPTPENWVHITELNQDGDMAEFVVHPSRKPQPAPDEKDEIKHFFAKEASSTFRVERNGSTITAYEIGRNEAINNQGEEAGDRAVANTLIAEGGWAGVQKLQWDKLTAYLVHIEEAEPKEQ</sequence>
<proteinExistence type="predicted"/>
<gene>
    <name evidence="1" type="ORF">ABS362_17245</name>
</gene>